<evidence type="ECO:0000313" key="4">
    <source>
        <dbReference type="EMBL" id="WRP14613.1"/>
    </source>
</evidence>
<evidence type="ECO:0000256" key="1">
    <source>
        <dbReference type="SAM" id="MobiDB-lite"/>
    </source>
</evidence>
<organism evidence="4 5">
    <name type="scientific">Geochorda subterranea</name>
    <dbReference type="NCBI Taxonomy" id="3109564"/>
    <lineage>
        <taxon>Bacteria</taxon>
        <taxon>Bacillati</taxon>
        <taxon>Bacillota</taxon>
        <taxon>Limnochordia</taxon>
        <taxon>Limnochordales</taxon>
        <taxon>Geochordaceae</taxon>
        <taxon>Geochorda</taxon>
    </lineage>
</organism>
<reference evidence="5" key="1">
    <citation type="submission" date="2023-12" db="EMBL/GenBank/DDBJ databases">
        <title>Novel isolates from deep terrestrial aquifers shed light on the physiology and ecology of the class Limnochordia.</title>
        <authorList>
            <person name="Karnachuk O.V."/>
            <person name="Lukina A.P."/>
            <person name="Avakyan M.R."/>
            <person name="Kadnikov V."/>
            <person name="Begmatov S."/>
            <person name="Beletsky A.V."/>
            <person name="Mardanov A.V."/>
            <person name="Ravin N.V."/>
        </authorList>
    </citation>
    <scope>NUCLEOTIDE SEQUENCE [LARGE SCALE GENOMIC DNA]</scope>
    <source>
        <strain evidence="5">LN</strain>
    </source>
</reference>
<gene>
    <name evidence="4" type="ORF">VLY81_00125</name>
</gene>
<evidence type="ECO:0000256" key="2">
    <source>
        <dbReference type="SAM" id="Phobius"/>
    </source>
</evidence>
<dbReference type="PANTHER" id="PTHR40032">
    <property type="entry name" value="EXPORTED PROTEIN-RELATED"/>
    <property type="match status" value="1"/>
</dbReference>
<keyword evidence="2" id="KW-1133">Transmembrane helix</keyword>
<evidence type="ECO:0000313" key="5">
    <source>
        <dbReference type="Proteomes" id="UP001333102"/>
    </source>
</evidence>
<dbReference type="Pfam" id="PF12671">
    <property type="entry name" value="Amidase_6"/>
    <property type="match status" value="1"/>
</dbReference>
<dbReference type="RefSeq" id="WP_324668967.1">
    <property type="nucleotide sequence ID" value="NZ_CP141614.1"/>
</dbReference>
<feature type="domain" description="Putative amidase" evidence="3">
    <location>
        <begin position="289"/>
        <end position="450"/>
    </location>
</feature>
<keyword evidence="2" id="KW-0812">Transmembrane</keyword>
<keyword evidence="5" id="KW-1185">Reference proteome</keyword>
<keyword evidence="2" id="KW-0472">Membrane</keyword>
<name>A0ABZ1BPY7_9FIRM</name>
<dbReference type="InterPro" id="IPR024301">
    <property type="entry name" value="Amidase_6"/>
</dbReference>
<feature type="transmembrane region" description="Helical" evidence="2">
    <location>
        <begin position="29"/>
        <end position="47"/>
    </location>
</feature>
<feature type="region of interest" description="Disordered" evidence="1">
    <location>
        <begin position="56"/>
        <end position="79"/>
    </location>
</feature>
<proteinExistence type="predicted"/>
<dbReference type="Proteomes" id="UP001333102">
    <property type="component" value="Chromosome"/>
</dbReference>
<accession>A0ABZ1BPY7</accession>
<protein>
    <submittedName>
        <fullName evidence="4">Amidase domain-containing protein</fullName>
    </submittedName>
</protein>
<dbReference type="PANTHER" id="PTHR40032:SF1">
    <property type="entry name" value="EXPORTED PROTEIN"/>
    <property type="match status" value="1"/>
</dbReference>
<sequence length="460" mass="50962">MTAEPAGIPLLGSGEVDEIMWVTVQARRMVLAVAVLAVTAGIVWWGVRAMRSGQDRAAPEALPEAQAERTSPPDGAAARADDPVAALRRILDARAQALVAFDEAPLREHYDLESDPGQWALEHEQRRLRYLRAWTDRRRLQMVSARSDVRVTNQRVSGDEAWLSVVQSTRLGYVYRDDPSLTKHLFGIGTRHAIQMVREDGRWVIRRDWYTDPLDEDTLVPEVTPADVAASGGILEPLARLQALGAPRCSPPAVDGGETLVPGILVGFWKWLWRLVPLSSRAASREVAYDRDKAVAYARTYCGGAWGCGNGGRYNPAYRDYTDVGGDCTNFASQVLHAGGLPMDGTWYYRRDGGSRAWVQTTGLLSYLLDTGRARLLARGTYADVVKASDRFPEGTIHALEPGDLIAYQEQGRVVHFAVVTGQDFRGYVVVDSHTADRRAVPWDVGWDQGTVYWLLSMRD</sequence>
<evidence type="ECO:0000259" key="3">
    <source>
        <dbReference type="Pfam" id="PF12671"/>
    </source>
</evidence>
<dbReference type="EMBL" id="CP141614">
    <property type="protein sequence ID" value="WRP14613.1"/>
    <property type="molecule type" value="Genomic_DNA"/>
</dbReference>
<dbReference type="Gene3D" id="3.90.1720.10">
    <property type="entry name" value="endopeptidase domain like (from Nostoc punctiforme)"/>
    <property type="match status" value="1"/>
</dbReference>